<evidence type="ECO:0000313" key="2">
    <source>
        <dbReference type="EMBL" id="KAA8548526.1"/>
    </source>
</evidence>
<accession>A0A5J5C0U4</accession>
<feature type="region of interest" description="Disordered" evidence="1">
    <location>
        <begin position="1"/>
        <end position="90"/>
    </location>
</feature>
<reference evidence="2 3" key="1">
    <citation type="submission" date="2019-09" db="EMBL/GenBank/DDBJ databases">
        <title>A chromosome-level genome assembly of the Chinese tupelo Nyssa sinensis.</title>
        <authorList>
            <person name="Yang X."/>
            <person name="Kang M."/>
            <person name="Yang Y."/>
            <person name="Xiong H."/>
            <person name="Wang M."/>
            <person name="Zhang Z."/>
            <person name="Wang Z."/>
            <person name="Wu H."/>
            <person name="Ma T."/>
            <person name="Liu J."/>
            <person name="Xi Z."/>
        </authorList>
    </citation>
    <scope>NUCLEOTIDE SEQUENCE [LARGE SCALE GENOMIC DNA]</scope>
    <source>
        <strain evidence="2">J267</strain>
        <tissue evidence="2">Leaf</tissue>
    </source>
</reference>
<dbReference type="AlphaFoldDB" id="A0A5J5C0U4"/>
<dbReference type="Proteomes" id="UP000325577">
    <property type="component" value="Linkage Group LG0"/>
</dbReference>
<dbReference type="EMBL" id="CM018031">
    <property type="protein sequence ID" value="KAA8548526.1"/>
    <property type="molecule type" value="Genomic_DNA"/>
</dbReference>
<proteinExistence type="predicted"/>
<gene>
    <name evidence="2" type="ORF">F0562_000207</name>
</gene>
<protein>
    <submittedName>
        <fullName evidence="2">Uncharacterized protein</fullName>
    </submittedName>
</protein>
<sequence>MEKANSTRLINRTDKLSLGDDEEESGRDPDGESAEPGRREIISSGFGGLGFDGMVGMEEDPAGEDTRPPGEGKRGAMSGDNSVNGDKDSEDEAMKAIMSAPRNQKEAIQMMMKSIKLLGEFMIEAIKRYDQGFVIIGHRRWGKETKISR</sequence>
<feature type="compositionally biased region" description="Basic and acidic residues" evidence="1">
    <location>
        <begin position="64"/>
        <end position="74"/>
    </location>
</feature>
<evidence type="ECO:0000256" key="1">
    <source>
        <dbReference type="SAM" id="MobiDB-lite"/>
    </source>
</evidence>
<feature type="compositionally biased region" description="Basic and acidic residues" evidence="1">
    <location>
        <begin position="1"/>
        <end position="18"/>
    </location>
</feature>
<dbReference type="OrthoDB" id="1693754at2759"/>
<evidence type="ECO:0000313" key="3">
    <source>
        <dbReference type="Proteomes" id="UP000325577"/>
    </source>
</evidence>
<keyword evidence="3" id="KW-1185">Reference proteome</keyword>
<feature type="compositionally biased region" description="Basic and acidic residues" evidence="1">
    <location>
        <begin position="26"/>
        <end position="41"/>
    </location>
</feature>
<organism evidence="2 3">
    <name type="scientific">Nyssa sinensis</name>
    <dbReference type="NCBI Taxonomy" id="561372"/>
    <lineage>
        <taxon>Eukaryota</taxon>
        <taxon>Viridiplantae</taxon>
        <taxon>Streptophyta</taxon>
        <taxon>Embryophyta</taxon>
        <taxon>Tracheophyta</taxon>
        <taxon>Spermatophyta</taxon>
        <taxon>Magnoliopsida</taxon>
        <taxon>eudicotyledons</taxon>
        <taxon>Gunneridae</taxon>
        <taxon>Pentapetalae</taxon>
        <taxon>asterids</taxon>
        <taxon>Cornales</taxon>
        <taxon>Nyssaceae</taxon>
        <taxon>Nyssa</taxon>
    </lineage>
</organism>
<name>A0A5J5C0U4_9ASTE</name>